<dbReference type="OrthoDB" id="544417at2759"/>
<organism evidence="9 10">
    <name type="scientific">Symbiodinium necroappetens</name>
    <dbReference type="NCBI Taxonomy" id="1628268"/>
    <lineage>
        <taxon>Eukaryota</taxon>
        <taxon>Sar</taxon>
        <taxon>Alveolata</taxon>
        <taxon>Dinophyceae</taxon>
        <taxon>Suessiales</taxon>
        <taxon>Symbiodiniaceae</taxon>
        <taxon>Symbiodinium</taxon>
    </lineage>
</organism>
<feature type="domain" description="Amino acid transporter transmembrane" evidence="8">
    <location>
        <begin position="321"/>
        <end position="471"/>
    </location>
</feature>
<evidence type="ECO:0000256" key="6">
    <source>
        <dbReference type="SAM" id="MobiDB-lite"/>
    </source>
</evidence>
<feature type="transmembrane region" description="Helical" evidence="7">
    <location>
        <begin position="340"/>
        <end position="363"/>
    </location>
</feature>
<evidence type="ECO:0000313" key="9">
    <source>
        <dbReference type="EMBL" id="CAE7656964.1"/>
    </source>
</evidence>
<dbReference type="Pfam" id="PF01490">
    <property type="entry name" value="Aa_trans"/>
    <property type="match status" value="1"/>
</dbReference>
<comment type="caution">
    <text evidence="9">The sequence shown here is derived from an EMBL/GenBank/DDBJ whole genome shotgun (WGS) entry which is preliminary data.</text>
</comment>
<evidence type="ECO:0000256" key="2">
    <source>
        <dbReference type="ARBA" id="ARBA00022692"/>
    </source>
</evidence>
<keyword evidence="2 7" id="KW-0812">Transmembrane</keyword>
<feature type="transmembrane region" description="Helical" evidence="7">
    <location>
        <begin position="383"/>
        <end position="405"/>
    </location>
</feature>
<keyword evidence="10" id="KW-1185">Reference proteome</keyword>
<gene>
    <name evidence="9" type="ORF">SNEC2469_LOCUS18605</name>
</gene>
<feature type="coiled-coil region" evidence="5">
    <location>
        <begin position="27"/>
        <end position="54"/>
    </location>
</feature>
<dbReference type="AlphaFoldDB" id="A0A812W347"/>
<feature type="transmembrane region" description="Helical" evidence="7">
    <location>
        <begin position="452"/>
        <end position="469"/>
    </location>
</feature>
<evidence type="ECO:0000256" key="1">
    <source>
        <dbReference type="ARBA" id="ARBA00004141"/>
    </source>
</evidence>
<evidence type="ECO:0000313" key="10">
    <source>
        <dbReference type="Proteomes" id="UP000601435"/>
    </source>
</evidence>
<evidence type="ECO:0000256" key="7">
    <source>
        <dbReference type="SAM" id="Phobius"/>
    </source>
</evidence>
<keyword evidence="5" id="KW-0175">Coiled coil</keyword>
<dbReference type="EMBL" id="CAJNJA010031409">
    <property type="protein sequence ID" value="CAE7656964.1"/>
    <property type="molecule type" value="Genomic_DNA"/>
</dbReference>
<keyword evidence="4 7" id="KW-0472">Membrane</keyword>
<reference evidence="9" key="1">
    <citation type="submission" date="2021-02" db="EMBL/GenBank/DDBJ databases">
        <authorList>
            <person name="Dougan E. K."/>
            <person name="Rhodes N."/>
            <person name="Thang M."/>
            <person name="Chan C."/>
        </authorList>
    </citation>
    <scope>NUCLEOTIDE SEQUENCE</scope>
</reference>
<comment type="subcellular location">
    <subcellularLocation>
        <location evidence="1">Membrane</location>
        <topology evidence="1">Multi-pass membrane protein</topology>
    </subcellularLocation>
</comment>
<dbReference type="PANTHER" id="PTHR22950">
    <property type="entry name" value="AMINO ACID TRANSPORTER"/>
    <property type="match status" value="1"/>
</dbReference>
<name>A0A812W347_9DINO</name>
<proteinExistence type="predicted"/>
<dbReference type="Proteomes" id="UP000601435">
    <property type="component" value="Unassembled WGS sequence"/>
</dbReference>
<evidence type="ECO:0000256" key="4">
    <source>
        <dbReference type="ARBA" id="ARBA00023136"/>
    </source>
</evidence>
<protein>
    <recommendedName>
        <fullName evidence="8">Amino acid transporter transmembrane domain-containing protein</fullName>
    </recommendedName>
</protein>
<feature type="region of interest" description="Disordered" evidence="6">
    <location>
        <begin position="103"/>
        <end position="129"/>
    </location>
</feature>
<feature type="compositionally biased region" description="Basic and acidic residues" evidence="6">
    <location>
        <begin position="118"/>
        <end position="129"/>
    </location>
</feature>
<accession>A0A812W347</accession>
<dbReference type="GO" id="GO:0015179">
    <property type="term" value="F:L-amino acid transmembrane transporter activity"/>
    <property type="evidence" value="ECO:0007669"/>
    <property type="project" value="TreeGrafter"/>
</dbReference>
<sequence>MGPMAVPAHSSKNTSLIAMLPHREAALARAVSDMRKAAAEVQKASAELSICEAAWLTAYEAALRMAENDAEACAVRRAATELKSQPGVCYNTLRTFHDEIECLTPSPAEPGSLPSESHGQEHGHSHDDEFHTAKHQLEHRWIEKTAFSAAERVVERMTERITESMGERVGERLAERGVERLAERGAERLAERGVERLAERGAERLAERGAERLAERGAELALERAGAGALRHILGRTIGETLRMGEHAAMHTLKALRVIVPFVGMLFVIHLAEHDWHRLLEEWRARRALSLAFFCMAVLGDVADILCHVCVISSGILHVDHHALHTIEYKNHRPVRFGSRVLGAFSLVSTLFATSMLLGYATFGQHAEGVILNNYDNSDMLANIARLGMGFANVFSTPLMFSGLREGVLAVLSHFAPEQEELYSQVWFQNTLSAALLSLVAVIAIIVTDASIVIGLVGAICGSAIIYVIPRLGPKLA</sequence>
<feature type="transmembrane region" description="Helical" evidence="7">
    <location>
        <begin position="426"/>
        <end position="446"/>
    </location>
</feature>
<evidence type="ECO:0000259" key="8">
    <source>
        <dbReference type="Pfam" id="PF01490"/>
    </source>
</evidence>
<dbReference type="InterPro" id="IPR013057">
    <property type="entry name" value="AA_transpt_TM"/>
</dbReference>
<evidence type="ECO:0000256" key="3">
    <source>
        <dbReference type="ARBA" id="ARBA00022989"/>
    </source>
</evidence>
<evidence type="ECO:0000256" key="5">
    <source>
        <dbReference type="SAM" id="Coils"/>
    </source>
</evidence>
<keyword evidence="3 7" id="KW-1133">Transmembrane helix</keyword>
<dbReference type="GO" id="GO:0016020">
    <property type="term" value="C:membrane"/>
    <property type="evidence" value="ECO:0007669"/>
    <property type="project" value="UniProtKB-SubCell"/>
</dbReference>